<dbReference type="SUPFAM" id="SSF53474">
    <property type="entry name" value="alpha/beta-Hydrolases"/>
    <property type="match status" value="1"/>
</dbReference>
<sequence>MLVKLPDAMNDLRADALTAAYRARLRARKYATTSFNTPRIAPDVIGVTTRDGAELRVHAYGPADRDVIVFAHGWSCSLEYWYPQINAFAGEYRVVAFDQRGHGESQPGRLPFSADQLADDFSDILDAVLRPGQRAVLVGHSMGGMTIQAWANKYPEQVSQRASSVLLATTAAHSIATRATVIPLINDLIPGPQWLALALFGTPVPLPGGPAVHAIAKSRLMSRTATADQIAFGLAIVRSCRPSARAAVARGLIGLDLTGAAANLTVPTTVMAGSHDRLLPEVHSREIADTVAAAGYLDRYVILPTGHLPNIECVDEFNNEVERVIRAGSRGRIAAAG</sequence>
<dbReference type="GO" id="GO:0016787">
    <property type="term" value="F:hydrolase activity"/>
    <property type="evidence" value="ECO:0007669"/>
    <property type="project" value="UniProtKB-KW"/>
</dbReference>
<dbReference type="GO" id="GO:0016020">
    <property type="term" value="C:membrane"/>
    <property type="evidence" value="ECO:0007669"/>
    <property type="project" value="TreeGrafter"/>
</dbReference>
<dbReference type="AlphaFoldDB" id="A0A849CEK0"/>
<dbReference type="RefSeq" id="WP_067529017.1">
    <property type="nucleotide sequence ID" value="NZ_JABELX010000016.1"/>
</dbReference>
<dbReference type="Pfam" id="PF12697">
    <property type="entry name" value="Abhydrolase_6"/>
    <property type="match status" value="1"/>
</dbReference>
<dbReference type="PANTHER" id="PTHR43798">
    <property type="entry name" value="MONOACYLGLYCEROL LIPASE"/>
    <property type="match status" value="1"/>
</dbReference>
<reference evidence="3 4" key="1">
    <citation type="submission" date="2020-05" db="EMBL/GenBank/DDBJ databases">
        <title>MicrobeNet Type strains.</title>
        <authorList>
            <person name="Nicholson A.C."/>
        </authorList>
    </citation>
    <scope>NUCLEOTIDE SEQUENCE [LARGE SCALE GENOMIC DNA]</scope>
    <source>
        <strain evidence="3 4">JCM 3224</strain>
    </source>
</reference>
<dbReference type="EMBL" id="JABELX010000016">
    <property type="protein sequence ID" value="NNH74767.1"/>
    <property type="molecule type" value="Genomic_DNA"/>
</dbReference>
<organism evidence="3 4">
    <name type="scientific">Nocardia uniformis</name>
    <dbReference type="NCBI Taxonomy" id="53432"/>
    <lineage>
        <taxon>Bacteria</taxon>
        <taxon>Bacillati</taxon>
        <taxon>Actinomycetota</taxon>
        <taxon>Actinomycetes</taxon>
        <taxon>Mycobacteriales</taxon>
        <taxon>Nocardiaceae</taxon>
        <taxon>Nocardia</taxon>
    </lineage>
</organism>
<proteinExistence type="predicted"/>
<dbReference type="PANTHER" id="PTHR43798:SF31">
    <property type="entry name" value="AB HYDROLASE SUPERFAMILY PROTEIN YCLE"/>
    <property type="match status" value="1"/>
</dbReference>
<keyword evidence="4" id="KW-1185">Reference proteome</keyword>
<dbReference type="PRINTS" id="PR00111">
    <property type="entry name" value="ABHYDROLASE"/>
</dbReference>
<accession>A0A849CEK0</accession>
<name>A0A849CEK0_9NOCA</name>
<protein>
    <submittedName>
        <fullName evidence="3">Alpha/beta fold hydrolase</fullName>
    </submittedName>
</protein>
<dbReference type="Gene3D" id="3.40.50.1820">
    <property type="entry name" value="alpha/beta hydrolase"/>
    <property type="match status" value="1"/>
</dbReference>
<keyword evidence="1 3" id="KW-0378">Hydrolase</keyword>
<comment type="caution">
    <text evidence="3">The sequence shown here is derived from an EMBL/GenBank/DDBJ whole genome shotgun (WGS) entry which is preliminary data.</text>
</comment>
<gene>
    <name evidence="3" type="ORF">HLB23_33790</name>
</gene>
<dbReference type="InterPro" id="IPR000073">
    <property type="entry name" value="AB_hydrolase_1"/>
</dbReference>
<evidence type="ECO:0000313" key="4">
    <source>
        <dbReference type="Proteomes" id="UP000586827"/>
    </source>
</evidence>
<dbReference type="InterPro" id="IPR029058">
    <property type="entry name" value="AB_hydrolase_fold"/>
</dbReference>
<evidence type="ECO:0000313" key="3">
    <source>
        <dbReference type="EMBL" id="NNH74767.1"/>
    </source>
</evidence>
<evidence type="ECO:0000256" key="1">
    <source>
        <dbReference type="ARBA" id="ARBA00022801"/>
    </source>
</evidence>
<feature type="domain" description="AB hydrolase-1" evidence="2">
    <location>
        <begin position="68"/>
        <end position="318"/>
    </location>
</feature>
<evidence type="ECO:0000259" key="2">
    <source>
        <dbReference type="Pfam" id="PF12697"/>
    </source>
</evidence>
<dbReference type="Proteomes" id="UP000586827">
    <property type="component" value="Unassembled WGS sequence"/>
</dbReference>
<dbReference type="InterPro" id="IPR050266">
    <property type="entry name" value="AB_hydrolase_sf"/>
</dbReference>